<comment type="caution">
    <text evidence="1">The sequence shown here is derived from an EMBL/GenBank/DDBJ whole genome shotgun (WGS) entry which is preliminary data.</text>
</comment>
<evidence type="ECO:0000313" key="2">
    <source>
        <dbReference type="Proteomes" id="UP001634393"/>
    </source>
</evidence>
<protein>
    <submittedName>
        <fullName evidence="1">Uncharacterized protein</fullName>
    </submittedName>
</protein>
<evidence type="ECO:0000313" key="1">
    <source>
        <dbReference type="EMBL" id="KAL3829755.1"/>
    </source>
</evidence>
<sequence>MEKVNSCKEGKYHSFSTTRQCSQNESNVHIEDSIVESSSPIIVVSGVCGVTAAVPFRGAETTTWRLLPTMHKTHESITEHTMAGITMDRTMILKICRPRD</sequence>
<name>A0ABD3SZ66_9LAMI</name>
<dbReference type="EMBL" id="JBJXBP010000005">
    <property type="protein sequence ID" value="KAL3829755.1"/>
    <property type="molecule type" value="Genomic_DNA"/>
</dbReference>
<dbReference type="Proteomes" id="UP001634393">
    <property type="component" value="Unassembled WGS sequence"/>
</dbReference>
<gene>
    <name evidence="1" type="ORF">ACJIZ3_018557</name>
</gene>
<organism evidence="1 2">
    <name type="scientific">Penstemon smallii</name>
    <dbReference type="NCBI Taxonomy" id="265156"/>
    <lineage>
        <taxon>Eukaryota</taxon>
        <taxon>Viridiplantae</taxon>
        <taxon>Streptophyta</taxon>
        <taxon>Embryophyta</taxon>
        <taxon>Tracheophyta</taxon>
        <taxon>Spermatophyta</taxon>
        <taxon>Magnoliopsida</taxon>
        <taxon>eudicotyledons</taxon>
        <taxon>Gunneridae</taxon>
        <taxon>Pentapetalae</taxon>
        <taxon>asterids</taxon>
        <taxon>lamiids</taxon>
        <taxon>Lamiales</taxon>
        <taxon>Plantaginaceae</taxon>
        <taxon>Cheloneae</taxon>
        <taxon>Penstemon</taxon>
    </lineage>
</organism>
<dbReference type="AlphaFoldDB" id="A0ABD3SZ66"/>
<keyword evidence="2" id="KW-1185">Reference proteome</keyword>
<reference evidence="1 2" key="1">
    <citation type="submission" date="2024-12" db="EMBL/GenBank/DDBJ databases">
        <title>The unique morphological basis and parallel evolutionary history of personate flowers in Penstemon.</title>
        <authorList>
            <person name="Depatie T.H."/>
            <person name="Wessinger C.A."/>
        </authorList>
    </citation>
    <scope>NUCLEOTIDE SEQUENCE [LARGE SCALE GENOMIC DNA]</scope>
    <source>
        <strain evidence="1">WTNN_2</strain>
        <tissue evidence="1">Leaf</tissue>
    </source>
</reference>
<proteinExistence type="predicted"/>
<accession>A0ABD3SZ66</accession>